<organism evidence="5 6">
    <name type="scientific">Ktedonospora formicarum</name>
    <dbReference type="NCBI Taxonomy" id="2778364"/>
    <lineage>
        <taxon>Bacteria</taxon>
        <taxon>Bacillati</taxon>
        <taxon>Chloroflexota</taxon>
        <taxon>Ktedonobacteria</taxon>
        <taxon>Ktedonobacterales</taxon>
        <taxon>Ktedonobacteraceae</taxon>
        <taxon>Ktedonospora</taxon>
    </lineage>
</organism>
<evidence type="ECO:0000256" key="3">
    <source>
        <dbReference type="ARBA" id="ARBA00022691"/>
    </source>
</evidence>
<dbReference type="SUPFAM" id="SSF53335">
    <property type="entry name" value="S-adenosyl-L-methionine-dependent methyltransferases"/>
    <property type="match status" value="1"/>
</dbReference>
<dbReference type="GO" id="GO:0008168">
    <property type="term" value="F:methyltransferase activity"/>
    <property type="evidence" value="ECO:0007669"/>
    <property type="project" value="UniProtKB-KW"/>
</dbReference>
<gene>
    <name evidence="5" type="ORF">KSX_39820</name>
</gene>
<dbReference type="CDD" id="cd02440">
    <property type="entry name" value="AdoMet_MTases"/>
    <property type="match status" value="1"/>
</dbReference>
<evidence type="ECO:0000259" key="4">
    <source>
        <dbReference type="Pfam" id="PF13649"/>
    </source>
</evidence>
<dbReference type="Pfam" id="PF13649">
    <property type="entry name" value="Methyltransf_25"/>
    <property type="match status" value="1"/>
</dbReference>
<dbReference type="InterPro" id="IPR029063">
    <property type="entry name" value="SAM-dependent_MTases_sf"/>
</dbReference>
<proteinExistence type="predicted"/>
<comment type="caution">
    <text evidence="5">The sequence shown here is derived from an EMBL/GenBank/DDBJ whole genome shotgun (WGS) entry which is preliminary data.</text>
</comment>
<dbReference type="InterPro" id="IPR041698">
    <property type="entry name" value="Methyltransf_25"/>
</dbReference>
<keyword evidence="6" id="KW-1185">Reference proteome</keyword>
<dbReference type="PANTHER" id="PTHR43464">
    <property type="entry name" value="METHYLTRANSFERASE"/>
    <property type="match status" value="1"/>
</dbReference>
<feature type="domain" description="Methyltransferase" evidence="4">
    <location>
        <begin position="68"/>
        <end position="160"/>
    </location>
</feature>
<keyword evidence="1 5" id="KW-0489">Methyltransferase</keyword>
<accession>A0A8J3I6X2</accession>
<dbReference type="EMBL" id="BNJF01000002">
    <property type="protein sequence ID" value="GHO45819.1"/>
    <property type="molecule type" value="Genomic_DNA"/>
</dbReference>
<dbReference type="Gene3D" id="3.40.50.150">
    <property type="entry name" value="Vaccinia Virus protein VP39"/>
    <property type="match status" value="1"/>
</dbReference>
<name>A0A8J3I6X2_9CHLR</name>
<dbReference type="RefSeq" id="WP_220195246.1">
    <property type="nucleotide sequence ID" value="NZ_BNJF01000002.1"/>
</dbReference>
<keyword evidence="3" id="KW-0949">S-adenosyl-L-methionine</keyword>
<reference evidence="5" key="1">
    <citation type="submission" date="2020-10" db="EMBL/GenBank/DDBJ databases">
        <title>Taxonomic study of unclassified bacteria belonging to the class Ktedonobacteria.</title>
        <authorList>
            <person name="Yabe S."/>
            <person name="Wang C.M."/>
            <person name="Zheng Y."/>
            <person name="Sakai Y."/>
            <person name="Cavaletti L."/>
            <person name="Monciardini P."/>
            <person name="Donadio S."/>
        </authorList>
    </citation>
    <scope>NUCLEOTIDE SEQUENCE</scope>
    <source>
        <strain evidence="5">SOSP1-1</strain>
    </source>
</reference>
<evidence type="ECO:0000313" key="6">
    <source>
        <dbReference type="Proteomes" id="UP000612362"/>
    </source>
</evidence>
<evidence type="ECO:0000313" key="5">
    <source>
        <dbReference type="EMBL" id="GHO45819.1"/>
    </source>
</evidence>
<evidence type="ECO:0000256" key="2">
    <source>
        <dbReference type="ARBA" id="ARBA00022679"/>
    </source>
</evidence>
<sequence length="221" mass="25218">MQDQRRMRVRQLASEYRQQGNATGWFEVLYNEAQGDERAIVWADMACNPNLLAWLEREQVRGEGRRALVVGCGLGDDAEELARRGFQVTAFDISPTAIAWCQRRFPTSSVTYLAADLLNAPEDWTQGFDFVFEAYTLQVLPPDLRARAVPALAKFVVSDGRLLIICRGREPEEDPGVLPLPLTRDDFVTFPAAGLHLVNFEDYFEQDESPTRRFRVLYQRS</sequence>
<dbReference type="GO" id="GO:0032259">
    <property type="term" value="P:methylation"/>
    <property type="evidence" value="ECO:0007669"/>
    <property type="project" value="UniProtKB-KW"/>
</dbReference>
<dbReference type="AlphaFoldDB" id="A0A8J3I6X2"/>
<keyword evidence="2" id="KW-0808">Transferase</keyword>
<dbReference type="Proteomes" id="UP000612362">
    <property type="component" value="Unassembled WGS sequence"/>
</dbReference>
<protein>
    <submittedName>
        <fullName evidence="5">Methyltransferase type 12</fullName>
    </submittedName>
</protein>
<dbReference type="PANTHER" id="PTHR43464:SF19">
    <property type="entry name" value="UBIQUINONE BIOSYNTHESIS O-METHYLTRANSFERASE, MITOCHONDRIAL"/>
    <property type="match status" value="1"/>
</dbReference>
<evidence type="ECO:0000256" key="1">
    <source>
        <dbReference type="ARBA" id="ARBA00022603"/>
    </source>
</evidence>